<keyword evidence="2 8" id="KW-0813">Transport</keyword>
<reference evidence="14" key="1">
    <citation type="journal article" date="2019" name="Int. J. Syst. Evol. Microbiol.">
        <title>The Global Catalogue of Microorganisms (GCM) 10K type strain sequencing project: providing services to taxonomists for standard genome sequencing and annotation.</title>
        <authorList>
            <consortium name="The Broad Institute Genomics Platform"/>
            <consortium name="The Broad Institute Genome Sequencing Center for Infectious Disease"/>
            <person name="Wu L."/>
            <person name="Ma J."/>
        </authorList>
    </citation>
    <scope>NUCLEOTIDE SEQUENCE [LARGE SCALE GENOMIC DNA]</scope>
    <source>
        <strain evidence="14">CGMCC 4.7393</strain>
    </source>
</reference>
<evidence type="ECO:0000256" key="9">
    <source>
        <dbReference type="SAM" id="MobiDB-lite"/>
    </source>
</evidence>
<keyword evidence="7 8" id="KW-0998">Cell outer membrane</keyword>
<dbReference type="Gene3D" id="2.60.40.1120">
    <property type="entry name" value="Carboxypeptidase-like, regulatory domain"/>
    <property type="match status" value="1"/>
</dbReference>
<evidence type="ECO:0000259" key="11">
    <source>
        <dbReference type="Pfam" id="PF07715"/>
    </source>
</evidence>
<keyword evidence="13" id="KW-0675">Receptor</keyword>
<protein>
    <submittedName>
        <fullName evidence="13">TonB-dependent receptor domain-containing protein</fullName>
    </submittedName>
</protein>
<dbReference type="Pfam" id="PF14905">
    <property type="entry name" value="OMP_b-brl_3"/>
    <property type="match status" value="1"/>
</dbReference>
<evidence type="ECO:0000313" key="14">
    <source>
        <dbReference type="Proteomes" id="UP001596405"/>
    </source>
</evidence>
<feature type="region of interest" description="Disordered" evidence="9">
    <location>
        <begin position="804"/>
        <end position="832"/>
    </location>
</feature>
<evidence type="ECO:0000259" key="12">
    <source>
        <dbReference type="Pfam" id="PF14905"/>
    </source>
</evidence>
<keyword evidence="6 8" id="KW-0472">Membrane</keyword>
<dbReference type="SUPFAM" id="SSF49464">
    <property type="entry name" value="Carboxypeptidase regulatory domain-like"/>
    <property type="match status" value="1"/>
</dbReference>
<dbReference type="PROSITE" id="PS52016">
    <property type="entry name" value="TONB_DEPENDENT_REC_3"/>
    <property type="match status" value="1"/>
</dbReference>
<evidence type="ECO:0000256" key="3">
    <source>
        <dbReference type="ARBA" id="ARBA00022452"/>
    </source>
</evidence>
<feature type="domain" description="Outer membrane protein beta-barrel" evidence="12">
    <location>
        <begin position="397"/>
        <end position="802"/>
    </location>
</feature>
<evidence type="ECO:0000256" key="2">
    <source>
        <dbReference type="ARBA" id="ARBA00022448"/>
    </source>
</evidence>
<dbReference type="Pfam" id="PF13715">
    <property type="entry name" value="CarbopepD_reg_2"/>
    <property type="match status" value="1"/>
</dbReference>
<dbReference type="PANTHER" id="PTHR30069">
    <property type="entry name" value="TONB-DEPENDENT OUTER MEMBRANE RECEPTOR"/>
    <property type="match status" value="1"/>
</dbReference>
<dbReference type="InterPro" id="IPR012910">
    <property type="entry name" value="Plug_dom"/>
</dbReference>
<evidence type="ECO:0000256" key="1">
    <source>
        <dbReference type="ARBA" id="ARBA00004571"/>
    </source>
</evidence>
<feature type="domain" description="TonB-dependent receptor plug" evidence="11">
    <location>
        <begin position="163"/>
        <end position="245"/>
    </location>
</feature>
<evidence type="ECO:0000256" key="6">
    <source>
        <dbReference type="ARBA" id="ARBA00023136"/>
    </source>
</evidence>
<accession>A0ABW2DNK2</accession>
<dbReference type="SUPFAM" id="SSF56935">
    <property type="entry name" value="Porins"/>
    <property type="match status" value="1"/>
</dbReference>
<organism evidence="13 14">
    <name type="scientific">Rufibacter roseus</name>
    <dbReference type="NCBI Taxonomy" id="1567108"/>
    <lineage>
        <taxon>Bacteria</taxon>
        <taxon>Pseudomonadati</taxon>
        <taxon>Bacteroidota</taxon>
        <taxon>Cytophagia</taxon>
        <taxon>Cytophagales</taxon>
        <taxon>Hymenobacteraceae</taxon>
        <taxon>Rufibacter</taxon>
    </lineage>
</organism>
<proteinExistence type="inferred from homology"/>
<feature type="chain" id="PRO_5047540681" evidence="10">
    <location>
        <begin position="21"/>
        <end position="832"/>
    </location>
</feature>
<dbReference type="Gene3D" id="2.40.170.20">
    <property type="entry name" value="TonB-dependent receptor, beta-barrel domain"/>
    <property type="match status" value="1"/>
</dbReference>
<dbReference type="Proteomes" id="UP001596405">
    <property type="component" value="Unassembled WGS sequence"/>
</dbReference>
<keyword evidence="14" id="KW-1185">Reference proteome</keyword>
<comment type="caution">
    <text evidence="13">The sequence shown here is derived from an EMBL/GenBank/DDBJ whole genome shotgun (WGS) entry which is preliminary data.</text>
</comment>
<feature type="signal peptide" evidence="10">
    <location>
        <begin position="1"/>
        <end position="20"/>
    </location>
</feature>
<keyword evidence="4 8" id="KW-0812">Transmembrane</keyword>
<dbReference type="InterPro" id="IPR041700">
    <property type="entry name" value="OMP_b-brl_3"/>
</dbReference>
<feature type="compositionally biased region" description="Basic and acidic residues" evidence="9">
    <location>
        <begin position="819"/>
        <end position="832"/>
    </location>
</feature>
<dbReference type="InterPro" id="IPR008969">
    <property type="entry name" value="CarboxyPept-like_regulatory"/>
</dbReference>
<evidence type="ECO:0000313" key="13">
    <source>
        <dbReference type="EMBL" id="MFC6997946.1"/>
    </source>
</evidence>
<name>A0ABW2DNK2_9BACT</name>
<comment type="subcellular location">
    <subcellularLocation>
        <location evidence="1 8">Cell outer membrane</location>
        <topology evidence="1 8">Multi-pass membrane protein</topology>
    </subcellularLocation>
</comment>
<dbReference type="InterPro" id="IPR039426">
    <property type="entry name" value="TonB-dep_rcpt-like"/>
</dbReference>
<keyword evidence="3 8" id="KW-1134">Transmembrane beta strand</keyword>
<keyword evidence="5 10" id="KW-0732">Signal</keyword>
<dbReference type="Pfam" id="PF07715">
    <property type="entry name" value="Plug"/>
    <property type="match status" value="1"/>
</dbReference>
<dbReference type="RefSeq" id="WP_066625461.1">
    <property type="nucleotide sequence ID" value="NZ_JBHSYQ010000004.1"/>
</dbReference>
<sequence>MKKTLLMALAGIIAAQPLFAQGPQNKPEPSKPIMETGTAWVKGKGEIAGVILDETTKTPIEFATVALQDKASGKTVDGTISDAKGKFRLSKIAPGQYKLSISFIGYEAKAVEMLTIEGKEEVNVGVVSLKPDAKQLQEVEVVGEKLLLEDKVDRLVYNAEKDLTNTGGTASDVLKKVPGLTVDLDGNLELRGSTNLRVLINNKPSAIMAASVADALQQIPADLIKSVEVITTPSAKYDAEGTAGIINIITKKNNLQGLNGNVNSTFSNRNIGTNGTIGYKKGKVGLNMALGQSWRNNPLESIRETEYHTLENLDRLSQTMNGRREGQFRMLQLGADYELTEKSFLSAGLRMMAGEFSYQSTLLSTRFADGQLIGANTRRSRNDFDNLNYDLNLDFTRQFAKPGQELTVLGLISRSNRNFINSANVYDRQNQLDFREQSPNEAYNEEKTLQVDYVLPLKNKHLLEVGGKAIWRYAESDYQFLVAQPAGAEFMAVPGQSDVFSYHQNVGAGYASYEFTLNKKFSFKAGVRYEHTSVYGDFTSTQTQVKQQYGNFIPSLAISRKIKENQTIKFNYTKRIQRPQLSYLNPFENRTDTFNIQVGNPHLQAEITDSYEFGYSAFTKSGTSVNATFFWRQTDNSIEPYLVPTAEGVNYQRFGNIGYNASYGLSLSAGAKFLKKGNVNSNLNIFYMDMESRSSELRMANSSMMYSLNMNVSYAFSKGFAAQAFGQYVGSRVMLQGKTQPFTMYNLAVKKDVLQKRGSITLGVDNIFSSSLRQGRTYRTPAFDQAYDQYIFNRQVKLSASYKFGKANGKSQPRRKKKINNDDAKSDDGDNG</sequence>
<evidence type="ECO:0000256" key="8">
    <source>
        <dbReference type="PROSITE-ProRule" id="PRU01360"/>
    </source>
</evidence>
<evidence type="ECO:0000256" key="10">
    <source>
        <dbReference type="SAM" id="SignalP"/>
    </source>
</evidence>
<dbReference type="InterPro" id="IPR036942">
    <property type="entry name" value="Beta-barrel_TonB_sf"/>
</dbReference>
<comment type="similarity">
    <text evidence="8">Belongs to the TonB-dependent receptor family.</text>
</comment>
<dbReference type="Gene3D" id="2.170.130.10">
    <property type="entry name" value="TonB-dependent receptor, plug domain"/>
    <property type="match status" value="1"/>
</dbReference>
<evidence type="ECO:0000256" key="5">
    <source>
        <dbReference type="ARBA" id="ARBA00022729"/>
    </source>
</evidence>
<evidence type="ECO:0000256" key="4">
    <source>
        <dbReference type="ARBA" id="ARBA00022692"/>
    </source>
</evidence>
<gene>
    <name evidence="13" type="ORF">ACFQHR_09925</name>
</gene>
<dbReference type="PANTHER" id="PTHR30069:SF29">
    <property type="entry name" value="HEMOGLOBIN AND HEMOGLOBIN-HAPTOGLOBIN-BINDING PROTEIN 1-RELATED"/>
    <property type="match status" value="1"/>
</dbReference>
<evidence type="ECO:0000256" key="7">
    <source>
        <dbReference type="ARBA" id="ARBA00023237"/>
    </source>
</evidence>
<dbReference type="EMBL" id="JBHSYQ010000004">
    <property type="protein sequence ID" value="MFC6997946.1"/>
    <property type="molecule type" value="Genomic_DNA"/>
</dbReference>
<dbReference type="InterPro" id="IPR037066">
    <property type="entry name" value="Plug_dom_sf"/>
</dbReference>